<accession>A0ABY8TZA6</accession>
<comment type="subcellular location">
    <subcellularLocation>
        <location evidence="1">Nucleus</location>
    </subcellularLocation>
</comment>
<proteinExistence type="inferred from homology"/>
<evidence type="ECO:0000313" key="6">
    <source>
        <dbReference type="Proteomes" id="UP001244341"/>
    </source>
</evidence>
<organism evidence="5 6">
    <name type="scientific">Tetradesmus obliquus</name>
    <name type="common">Green alga</name>
    <name type="synonym">Acutodesmus obliquus</name>
    <dbReference type="NCBI Taxonomy" id="3088"/>
    <lineage>
        <taxon>Eukaryota</taxon>
        <taxon>Viridiplantae</taxon>
        <taxon>Chlorophyta</taxon>
        <taxon>core chlorophytes</taxon>
        <taxon>Chlorophyceae</taxon>
        <taxon>CS clade</taxon>
        <taxon>Sphaeropleales</taxon>
        <taxon>Scenedesmaceae</taxon>
        <taxon>Tetradesmus</taxon>
    </lineage>
</organism>
<feature type="region of interest" description="Disordered" evidence="4">
    <location>
        <begin position="109"/>
        <end position="128"/>
    </location>
</feature>
<dbReference type="PANTHER" id="PTHR13486:SF2">
    <property type="entry name" value="SPLICING FACTOR C9ORF78"/>
    <property type="match status" value="1"/>
</dbReference>
<reference evidence="5 6" key="1">
    <citation type="submission" date="2023-05" db="EMBL/GenBank/DDBJ databases">
        <title>A 100% complete, gapless, phased diploid assembly of the Scenedesmus obliquus UTEX 3031 genome.</title>
        <authorList>
            <person name="Biondi T.C."/>
            <person name="Hanschen E.R."/>
            <person name="Kwon T."/>
            <person name="Eng W."/>
            <person name="Kruse C.P.S."/>
            <person name="Koehler S.I."/>
            <person name="Kunde Y."/>
            <person name="Gleasner C.D."/>
            <person name="You Mak K.T."/>
            <person name="Polle J."/>
            <person name="Hovde B.T."/>
            <person name="Starkenburg S.R."/>
        </authorList>
    </citation>
    <scope>NUCLEOTIDE SEQUENCE [LARGE SCALE GENOMIC DNA]</scope>
    <source>
        <strain evidence="5 6">DOE0152z</strain>
    </source>
</reference>
<keyword evidence="6" id="KW-1185">Reference proteome</keyword>
<dbReference type="InterPro" id="IPR010756">
    <property type="entry name" value="Tls1-like"/>
</dbReference>
<protein>
    <submittedName>
        <fullName evidence="5">Uncharacterized protein</fullName>
    </submittedName>
</protein>
<dbReference type="EMBL" id="CP126212">
    <property type="protein sequence ID" value="WIA14459.1"/>
    <property type="molecule type" value="Genomic_DNA"/>
</dbReference>
<sequence length="181" mass="20174">MDAQYVKAEGTAKSQILDEETHMQRYIESQLAARLGKQVDEGQQRLSRQQQEELELYRLPEGLQASLTQEVSLPGMMTAITEVEVSKESKMAQIEATEAVKAALLAKKAGGGDKAAADGDADDGTGLRRGMFAFSFGKQQKPRQYQGVDPSQLEEQRKYITERSRDPKDVARLRQQKRGGR</sequence>
<dbReference type="Proteomes" id="UP001244341">
    <property type="component" value="Chromosome 5b"/>
</dbReference>
<feature type="compositionally biased region" description="Basic and acidic residues" evidence="4">
    <location>
        <begin position="158"/>
        <end position="172"/>
    </location>
</feature>
<evidence type="ECO:0000256" key="2">
    <source>
        <dbReference type="ARBA" id="ARBA00007643"/>
    </source>
</evidence>
<dbReference type="PANTHER" id="PTHR13486">
    <property type="entry name" value="TELOMERE LENGTH AND SILENCING PROTEIN 1 TLS1 FAMILY MEMBER"/>
    <property type="match status" value="1"/>
</dbReference>
<keyword evidence="3" id="KW-0539">Nucleus</keyword>
<evidence type="ECO:0000313" key="5">
    <source>
        <dbReference type="EMBL" id="WIA14459.1"/>
    </source>
</evidence>
<evidence type="ECO:0000256" key="1">
    <source>
        <dbReference type="ARBA" id="ARBA00004123"/>
    </source>
</evidence>
<evidence type="ECO:0000256" key="3">
    <source>
        <dbReference type="ARBA" id="ARBA00023242"/>
    </source>
</evidence>
<name>A0ABY8TZA6_TETOB</name>
<evidence type="ECO:0000256" key="4">
    <source>
        <dbReference type="SAM" id="MobiDB-lite"/>
    </source>
</evidence>
<comment type="similarity">
    <text evidence="2">Belongs to the TLS1 family.</text>
</comment>
<dbReference type="Pfam" id="PF07052">
    <property type="entry name" value="Hep_59"/>
    <property type="match status" value="1"/>
</dbReference>
<feature type="region of interest" description="Disordered" evidence="4">
    <location>
        <begin position="158"/>
        <end position="181"/>
    </location>
</feature>
<gene>
    <name evidence="5" type="ORF">OEZ85_002984</name>
</gene>